<evidence type="ECO:0000256" key="10">
    <source>
        <dbReference type="ARBA" id="ARBA00023316"/>
    </source>
</evidence>
<protein>
    <submittedName>
        <fullName evidence="14">Transglycosylase</fullName>
    </submittedName>
</protein>
<keyword evidence="1" id="KW-1003">Cell membrane</keyword>
<keyword evidence="2" id="KW-0997">Cell inner membrane</keyword>
<evidence type="ECO:0000256" key="12">
    <source>
        <dbReference type="SAM" id="Phobius"/>
    </source>
</evidence>
<accession>A0A1H4FKZ3</accession>
<evidence type="ECO:0000256" key="7">
    <source>
        <dbReference type="ARBA" id="ARBA00022984"/>
    </source>
</evidence>
<evidence type="ECO:0000256" key="9">
    <source>
        <dbReference type="ARBA" id="ARBA00023136"/>
    </source>
</evidence>
<feature type="transmembrane region" description="Helical" evidence="12">
    <location>
        <begin position="55"/>
        <end position="73"/>
    </location>
</feature>
<dbReference type="PANTHER" id="PTHR30400:SF0">
    <property type="entry name" value="BIOSYNTHETIC PEPTIDOGLYCAN TRANSGLYCOSYLASE"/>
    <property type="match status" value="1"/>
</dbReference>
<keyword evidence="7" id="KW-0573">Peptidoglycan synthesis</keyword>
<dbReference type="SUPFAM" id="SSF53955">
    <property type="entry name" value="Lysozyme-like"/>
    <property type="match status" value="1"/>
</dbReference>
<keyword evidence="9 12" id="KW-0472">Membrane</keyword>
<dbReference type="GO" id="GO:0071555">
    <property type="term" value="P:cell wall organization"/>
    <property type="evidence" value="ECO:0007669"/>
    <property type="project" value="UniProtKB-KW"/>
</dbReference>
<sequence>MIAKQSGVRKRTVVRLESNNQLKKLFIYYETEYCLPLHPINYRNQTMKKNSKKHILLLSASGGLLICLISLYLSRNALLRSIVDKRTSHIEQTHGLRIHYDNLEMNGLNEIILEGLSVVPEQRDTLLTLTSTRVKLNFWKLLSRKIKIRYVAADGITLALTKRDSVANYDFLFRKKPEYLTRTSPQTDTQTNYAERINKILNLCYGFMPENGQLNNICITERKNNNFVSLTLPSFIIKENHFQSVITIQEDSLAQHWIANGELHQHYNSLKATLYSSDSLKVSIPYITRRYGAKITFDTLSYSLTKEIGSSKQVYLKGKARVNGLDVFHRALSPEIIHLDRGQLCYEMNINGHSFELDSTTIVDFNKLQFHPYLRVEKEKGNWHFTAAVNKSWFPADDLFSSLPKGLFSNLEGIKTSGELAYHFLLDIDFAQLDSLKLESELKEKDFHIISYGATSLSKMSDEFIYTAYENGVPVRTFPIGPSCKHFTPLDSISPILRMSVMQSEDGAFFYHRGFLPDALREALIYDLQVKRFARGGSTITMQLVKNVFLNRNKNFARKLEEALIVWLIENERLTSKERMYEVYLNIVEWGPLVYGIQEASAYYFKKRPSQLTTEESIFLASIIPKPKHFRSSFAEGGQLKENMEGYYKLIAKRLAQQGVISEIEADSIRPDIQVTGDARNSLAGEKPKSSSPTAEEQ</sequence>
<evidence type="ECO:0000256" key="11">
    <source>
        <dbReference type="SAM" id="MobiDB-lite"/>
    </source>
</evidence>
<keyword evidence="4" id="KW-0808">Transferase</keyword>
<dbReference type="InterPro" id="IPR011812">
    <property type="entry name" value="Pep_trsgly"/>
</dbReference>
<feature type="region of interest" description="Disordered" evidence="11">
    <location>
        <begin position="672"/>
        <end position="698"/>
    </location>
</feature>
<proteinExistence type="predicted"/>
<dbReference type="GO" id="GO:0009274">
    <property type="term" value="C:peptidoglycan-based cell wall"/>
    <property type="evidence" value="ECO:0007669"/>
    <property type="project" value="InterPro"/>
</dbReference>
<dbReference type="InterPro" id="IPR036950">
    <property type="entry name" value="PBP_transglycosylase"/>
</dbReference>
<keyword evidence="10" id="KW-0961">Cell wall biogenesis/degradation</keyword>
<dbReference type="InterPro" id="IPR023346">
    <property type="entry name" value="Lysozyme-like_dom_sf"/>
</dbReference>
<reference evidence="14 15" key="1">
    <citation type="submission" date="2016-10" db="EMBL/GenBank/DDBJ databases">
        <authorList>
            <person name="de Groot N.N."/>
        </authorList>
    </citation>
    <scope>NUCLEOTIDE SEQUENCE [LARGE SCALE GENOMIC DNA]</scope>
    <source>
        <strain evidence="14 15">NLAE-zl-G339</strain>
    </source>
</reference>
<evidence type="ECO:0000313" key="14">
    <source>
        <dbReference type="EMBL" id="SEA97974.1"/>
    </source>
</evidence>
<evidence type="ECO:0000256" key="4">
    <source>
        <dbReference type="ARBA" id="ARBA00022679"/>
    </source>
</evidence>
<dbReference type="EMBL" id="FNRP01000021">
    <property type="protein sequence ID" value="SEA97974.1"/>
    <property type="molecule type" value="Genomic_DNA"/>
</dbReference>
<dbReference type="GO" id="GO:0016020">
    <property type="term" value="C:membrane"/>
    <property type="evidence" value="ECO:0007669"/>
    <property type="project" value="InterPro"/>
</dbReference>
<evidence type="ECO:0000313" key="15">
    <source>
        <dbReference type="Proteomes" id="UP000183040"/>
    </source>
</evidence>
<dbReference type="InterPro" id="IPR001264">
    <property type="entry name" value="Glyco_trans_51"/>
</dbReference>
<evidence type="ECO:0000256" key="3">
    <source>
        <dbReference type="ARBA" id="ARBA00022676"/>
    </source>
</evidence>
<evidence type="ECO:0000259" key="13">
    <source>
        <dbReference type="Pfam" id="PF00912"/>
    </source>
</evidence>
<dbReference type="GO" id="GO:0016763">
    <property type="term" value="F:pentosyltransferase activity"/>
    <property type="evidence" value="ECO:0007669"/>
    <property type="project" value="InterPro"/>
</dbReference>
<evidence type="ECO:0000256" key="5">
    <source>
        <dbReference type="ARBA" id="ARBA00022692"/>
    </source>
</evidence>
<keyword evidence="8 12" id="KW-1133">Transmembrane helix</keyword>
<keyword evidence="5 12" id="KW-0812">Transmembrane</keyword>
<dbReference type="GO" id="GO:0009252">
    <property type="term" value="P:peptidoglycan biosynthetic process"/>
    <property type="evidence" value="ECO:0007669"/>
    <property type="project" value="UniProtKB-KW"/>
</dbReference>
<gene>
    <name evidence="14" type="ORF">SAMN04487924_12110</name>
</gene>
<dbReference type="Proteomes" id="UP000183040">
    <property type="component" value="Unassembled WGS sequence"/>
</dbReference>
<evidence type="ECO:0000256" key="8">
    <source>
        <dbReference type="ARBA" id="ARBA00022989"/>
    </source>
</evidence>
<organism evidence="14 15">
    <name type="scientific">Bacteroides xylanisolvens</name>
    <dbReference type="NCBI Taxonomy" id="371601"/>
    <lineage>
        <taxon>Bacteria</taxon>
        <taxon>Pseudomonadati</taxon>
        <taxon>Bacteroidota</taxon>
        <taxon>Bacteroidia</taxon>
        <taxon>Bacteroidales</taxon>
        <taxon>Bacteroidaceae</taxon>
        <taxon>Bacteroides</taxon>
    </lineage>
</organism>
<evidence type="ECO:0000256" key="6">
    <source>
        <dbReference type="ARBA" id="ARBA00022960"/>
    </source>
</evidence>
<keyword evidence="3" id="KW-0328">Glycosyltransferase</keyword>
<dbReference type="GO" id="GO:0008360">
    <property type="term" value="P:regulation of cell shape"/>
    <property type="evidence" value="ECO:0007669"/>
    <property type="project" value="UniProtKB-KW"/>
</dbReference>
<evidence type="ECO:0000256" key="1">
    <source>
        <dbReference type="ARBA" id="ARBA00022475"/>
    </source>
</evidence>
<keyword evidence="6" id="KW-0133">Cell shape</keyword>
<dbReference type="PANTHER" id="PTHR30400">
    <property type="entry name" value="MONOFUNCTIONAL BIOSYNTHETIC PEPTIDOGLYCAN TRANSGLYCOSYLASE"/>
    <property type="match status" value="1"/>
</dbReference>
<dbReference type="Pfam" id="PF00912">
    <property type="entry name" value="Transgly"/>
    <property type="match status" value="1"/>
</dbReference>
<feature type="domain" description="Glycosyl transferase family 51" evidence="13">
    <location>
        <begin position="485"/>
        <end position="632"/>
    </location>
</feature>
<dbReference type="Gene3D" id="1.10.3810.10">
    <property type="entry name" value="Biosynthetic peptidoglycan transglycosylase-like"/>
    <property type="match status" value="1"/>
</dbReference>
<evidence type="ECO:0000256" key="2">
    <source>
        <dbReference type="ARBA" id="ARBA00022519"/>
    </source>
</evidence>
<dbReference type="AlphaFoldDB" id="A0A1H4FKZ3"/>
<name>A0A1H4FKZ3_9BACE</name>